<dbReference type="InterPro" id="IPR036390">
    <property type="entry name" value="WH_DNA-bd_sf"/>
</dbReference>
<keyword evidence="2" id="KW-0804">Transcription</keyword>
<dbReference type="SUPFAM" id="SSF46785">
    <property type="entry name" value="Winged helix' DNA-binding domain"/>
    <property type="match status" value="1"/>
</dbReference>
<evidence type="ECO:0000256" key="1">
    <source>
        <dbReference type="ARBA" id="ARBA00023015"/>
    </source>
</evidence>
<keyword evidence="4" id="KW-1185">Reference proteome</keyword>
<gene>
    <name evidence="3" type="ORF">D3874_03385</name>
</gene>
<proteinExistence type="predicted"/>
<dbReference type="GO" id="GO:0006355">
    <property type="term" value="P:regulation of DNA-templated transcription"/>
    <property type="evidence" value="ECO:0007669"/>
    <property type="project" value="InterPro"/>
</dbReference>
<dbReference type="Gene3D" id="1.10.10.10">
    <property type="entry name" value="Winged helix-like DNA-binding domain superfamily/Winged helix DNA-binding domain"/>
    <property type="match status" value="1"/>
</dbReference>
<name>A0A418WUR1_9PROT</name>
<sequence>MRTAADDILFHLKTHGPTTTEGLAAKLGISREGARQHLEKLAADNLITHRDERAGIGRPRRSWSLTQAGHSRFPDTHAQFSVELIATIREEFGEAGLDRLIARREAATRNAYASALARVMDWRERVEALAAQRTREGYMAAVEAGEDGSLILIENHCPVCAAARTCQGLCRSELAVFEDVLGPDCTVERVEHLLSGARRCAYKITRRSH</sequence>
<dbReference type="PANTHER" id="PTHR38600:SF2">
    <property type="entry name" value="SLL0088 PROTEIN"/>
    <property type="match status" value="1"/>
</dbReference>
<organism evidence="3 4">
    <name type="scientific">Oleomonas cavernae</name>
    <dbReference type="NCBI Taxonomy" id="2320859"/>
    <lineage>
        <taxon>Bacteria</taxon>
        <taxon>Pseudomonadati</taxon>
        <taxon>Pseudomonadota</taxon>
        <taxon>Alphaproteobacteria</taxon>
        <taxon>Acetobacterales</taxon>
        <taxon>Acetobacteraceae</taxon>
        <taxon>Oleomonas</taxon>
    </lineage>
</organism>
<reference evidence="3 4" key="1">
    <citation type="submission" date="2018-09" db="EMBL/GenBank/DDBJ databases">
        <authorList>
            <person name="Zhu H."/>
        </authorList>
    </citation>
    <scope>NUCLEOTIDE SEQUENCE [LARGE SCALE GENOMIC DNA]</scope>
    <source>
        <strain evidence="3 4">K1W22B-8</strain>
    </source>
</reference>
<dbReference type="OrthoDB" id="155998at2"/>
<dbReference type="Pfam" id="PF04703">
    <property type="entry name" value="FaeA"/>
    <property type="match status" value="1"/>
</dbReference>
<evidence type="ECO:0000256" key="2">
    <source>
        <dbReference type="ARBA" id="ARBA00023163"/>
    </source>
</evidence>
<dbReference type="AlphaFoldDB" id="A0A418WUR1"/>
<dbReference type="Proteomes" id="UP000284605">
    <property type="component" value="Unassembled WGS sequence"/>
</dbReference>
<dbReference type="PANTHER" id="PTHR38600">
    <property type="entry name" value="TRANSCRIPTIONAL REGULATORY PROTEIN"/>
    <property type="match status" value="1"/>
</dbReference>
<evidence type="ECO:0000313" key="4">
    <source>
        <dbReference type="Proteomes" id="UP000284605"/>
    </source>
</evidence>
<dbReference type="InterPro" id="IPR006793">
    <property type="entry name" value="FaeA"/>
</dbReference>
<dbReference type="InterPro" id="IPR036388">
    <property type="entry name" value="WH-like_DNA-bd_sf"/>
</dbReference>
<comment type="caution">
    <text evidence="3">The sequence shown here is derived from an EMBL/GenBank/DDBJ whole genome shotgun (WGS) entry which is preliminary data.</text>
</comment>
<protein>
    <submittedName>
        <fullName evidence="3">Transcriptional regulator</fullName>
    </submittedName>
</protein>
<accession>A0A418WUR1</accession>
<keyword evidence="1" id="KW-0805">Transcription regulation</keyword>
<dbReference type="RefSeq" id="WP_119776498.1">
    <property type="nucleotide sequence ID" value="NZ_QYUK01000008.1"/>
</dbReference>
<evidence type="ECO:0000313" key="3">
    <source>
        <dbReference type="EMBL" id="RJF94869.1"/>
    </source>
</evidence>
<dbReference type="EMBL" id="QYUK01000008">
    <property type="protein sequence ID" value="RJF94869.1"/>
    <property type="molecule type" value="Genomic_DNA"/>
</dbReference>